<evidence type="ECO:0000256" key="14">
    <source>
        <dbReference type="SAM" id="Phobius"/>
    </source>
</evidence>
<dbReference type="Pfam" id="PF02518">
    <property type="entry name" value="HATPase_c"/>
    <property type="match status" value="1"/>
</dbReference>
<evidence type="ECO:0000256" key="9">
    <source>
        <dbReference type="ARBA" id="ARBA00022777"/>
    </source>
</evidence>
<dbReference type="OrthoDB" id="9780487at2"/>
<dbReference type="RefSeq" id="WP_122920212.1">
    <property type="nucleotide sequence ID" value="NZ_RHHQ01000019.1"/>
</dbReference>
<dbReference type="Proteomes" id="UP000271031">
    <property type="component" value="Unassembled WGS sequence"/>
</dbReference>
<dbReference type="Pfam" id="PF00512">
    <property type="entry name" value="HisKA"/>
    <property type="match status" value="1"/>
</dbReference>
<comment type="subcellular location">
    <subcellularLocation>
        <location evidence="2">Cell membrane</location>
        <topology evidence="2">Multi-pass membrane protein</topology>
    </subcellularLocation>
</comment>
<keyword evidence="7 14" id="KW-0812">Transmembrane</keyword>
<dbReference type="PROSITE" id="PS50109">
    <property type="entry name" value="HIS_KIN"/>
    <property type="match status" value="1"/>
</dbReference>
<keyword evidence="5" id="KW-0597">Phosphoprotein</keyword>
<keyword evidence="6" id="KW-0808">Transferase</keyword>
<dbReference type="InterPro" id="IPR003594">
    <property type="entry name" value="HATPase_dom"/>
</dbReference>
<evidence type="ECO:0000256" key="4">
    <source>
        <dbReference type="ARBA" id="ARBA00022475"/>
    </source>
</evidence>
<evidence type="ECO:0000256" key="8">
    <source>
        <dbReference type="ARBA" id="ARBA00022741"/>
    </source>
</evidence>
<evidence type="ECO:0000256" key="11">
    <source>
        <dbReference type="ARBA" id="ARBA00022989"/>
    </source>
</evidence>
<evidence type="ECO:0000256" key="1">
    <source>
        <dbReference type="ARBA" id="ARBA00000085"/>
    </source>
</evidence>
<dbReference type="GO" id="GO:0016036">
    <property type="term" value="P:cellular response to phosphate starvation"/>
    <property type="evidence" value="ECO:0007669"/>
    <property type="project" value="TreeGrafter"/>
</dbReference>
<dbReference type="PANTHER" id="PTHR45453">
    <property type="entry name" value="PHOSPHATE REGULON SENSOR PROTEIN PHOR"/>
    <property type="match status" value="1"/>
</dbReference>
<dbReference type="InterPro" id="IPR036890">
    <property type="entry name" value="HATPase_C_sf"/>
</dbReference>
<name>A0A3M8D662_9BACL</name>
<evidence type="ECO:0000313" key="17">
    <source>
        <dbReference type="Proteomes" id="UP000271031"/>
    </source>
</evidence>
<dbReference type="GO" id="GO:0005524">
    <property type="term" value="F:ATP binding"/>
    <property type="evidence" value="ECO:0007669"/>
    <property type="project" value="UniProtKB-KW"/>
</dbReference>
<dbReference type="Gene3D" id="3.30.565.10">
    <property type="entry name" value="Histidine kinase-like ATPase, C-terminal domain"/>
    <property type="match status" value="1"/>
</dbReference>
<evidence type="ECO:0000256" key="2">
    <source>
        <dbReference type="ARBA" id="ARBA00004651"/>
    </source>
</evidence>
<dbReference type="InterPro" id="IPR005467">
    <property type="entry name" value="His_kinase_dom"/>
</dbReference>
<keyword evidence="13 14" id="KW-0472">Membrane</keyword>
<dbReference type="InterPro" id="IPR004358">
    <property type="entry name" value="Sig_transdc_His_kin-like_C"/>
</dbReference>
<dbReference type="PANTHER" id="PTHR45453:SF2">
    <property type="entry name" value="HISTIDINE KINASE"/>
    <property type="match status" value="1"/>
</dbReference>
<dbReference type="SUPFAM" id="SSF47384">
    <property type="entry name" value="Homodimeric domain of signal transducing histidine kinase"/>
    <property type="match status" value="1"/>
</dbReference>
<evidence type="ECO:0000313" key="16">
    <source>
        <dbReference type="EMBL" id="RNB82715.1"/>
    </source>
</evidence>
<keyword evidence="4" id="KW-1003">Cell membrane</keyword>
<dbReference type="GO" id="GO:0004721">
    <property type="term" value="F:phosphoprotein phosphatase activity"/>
    <property type="evidence" value="ECO:0007669"/>
    <property type="project" value="TreeGrafter"/>
</dbReference>
<comment type="catalytic activity">
    <reaction evidence="1">
        <text>ATP + protein L-histidine = ADP + protein N-phospho-L-histidine.</text>
        <dbReference type="EC" id="2.7.13.3"/>
    </reaction>
</comment>
<keyword evidence="12" id="KW-0902">Two-component regulatory system</keyword>
<dbReference type="InterPro" id="IPR003661">
    <property type="entry name" value="HisK_dim/P_dom"/>
</dbReference>
<dbReference type="CDD" id="cd00082">
    <property type="entry name" value="HisKA"/>
    <property type="match status" value="1"/>
</dbReference>
<keyword evidence="11 14" id="KW-1133">Transmembrane helix</keyword>
<keyword evidence="8" id="KW-0547">Nucleotide-binding</keyword>
<feature type="domain" description="Histidine kinase" evidence="15">
    <location>
        <begin position="120"/>
        <end position="327"/>
    </location>
</feature>
<dbReference type="SUPFAM" id="SSF55874">
    <property type="entry name" value="ATPase domain of HSP90 chaperone/DNA topoisomerase II/histidine kinase"/>
    <property type="match status" value="1"/>
</dbReference>
<comment type="caution">
    <text evidence="16">The sequence shown here is derived from an EMBL/GenBank/DDBJ whole genome shotgun (WGS) entry which is preliminary data.</text>
</comment>
<dbReference type="InterPro" id="IPR050351">
    <property type="entry name" value="BphY/WalK/GraS-like"/>
</dbReference>
<evidence type="ECO:0000256" key="7">
    <source>
        <dbReference type="ARBA" id="ARBA00022692"/>
    </source>
</evidence>
<evidence type="ECO:0000256" key="10">
    <source>
        <dbReference type="ARBA" id="ARBA00022840"/>
    </source>
</evidence>
<organism evidence="16 17">
    <name type="scientific">Brevibacillus fluminis</name>
    <dbReference type="NCBI Taxonomy" id="511487"/>
    <lineage>
        <taxon>Bacteria</taxon>
        <taxon>Bacillati</taxon>
        <taxon>Bacillota</taxon>
        <taxon>Bacilli</taxon>
        <taxon>Bacillales</taxon>
        <taxon>Paenibacillaceae</taxon>
        <taxon>Brevibacillus</taxon>
    </lineage>
</organism>
<evidence type="ECO:0000259" key="15">
    <source>
        <dbReference type="PROSITE" id="PS50109"/>
    </source>
</evidence>
<feature type="transmembrane region" description="Helical" evidence="14">
    <location>
        <begin position="34"/>
        <end position="54"/>
    </location>
</feature>
<dbReference type="EMBL" id="RHHQ01000019">
    <property type="protein sequence ID" value="RNB82715.1"/>
    <property type="molecule type" value="Genomic_DNA"/>
</dbReference>
<dbReference type="SMART" id="SM00387">
    <property type="entry name" value="HATPase_c"/>
    <property type="match status" value="1"/>
</dbReference>
<evidence type="ECO:0000256" key="5">
    <source>
        <dbReference type="ARBA" id="ARBA00022553"/>
    </source>
</evidence>
<evidence type="ECO:0000256" key="12">
    <source>
        <dbReference type="ARBA" id="ARBA00023012"/>
    </source>
</evidence>
<evidence type="ECO:0000256" key="6">
    <source>
        <dbReference type="ARBA" id="ARBA00022679"/>
    </source>
</evidence>
<accession>A0A3M8D662</accession>
<feature type="transmembrane region" description="Helical" evidence="14">
    <location>
        <begin position="9"/>
        <end position="28"/>
    </location>
</feature>
<keyword evidence="9 16" id="KW-0418">Kinase</keyword>
<reference evidence="16 17" key="1">
    <citation type="submission" date="2018-10" db="EMBL/GenBank/DDBJ databases">
        <title>Phylogenomics of Brevibacillus.</title>
        <authorList>
            <person name="Dunlap C."/>
        </authorList>
    </citation>
    <scope>NUCLEOTIDE SEQUENCE [LARGE SCALE GENOMIC DNA]</scope>
    <source>
        <strain evidence="16 17">JCM 15716</strain>
    </source>
</reference>
<keyword evidence="17" id="KW-1185">Reference proteome</keyword>
<dbReference type="InterPro" id="IPR036097">
    <property type="entry name" value="HisK_dim/P_sf"/>
</dbReference>
<gene>
    <name evidence="16" type="ORF">EDM56_22680</name>
</gene>
<dbReference type="GO" id="GO:0000155">
    <property type="term" value="F:phosphorelay sensor kinase activity"/>
    <property type="evidence" value="ECO:0007669"/>
    <property type="project" value="InterPro"/>
</dbReference>
<dbReference type="FunFam" id="3.30.565.10:FF:000057">
    <property type="entry name" value="Sensor histidine kinase"/>
    <property type="match status" value="1"/>
</dbReference>
<dbReference type="SMART" id="SM00388">
    <property type="entry name" value="HisKA"/>
    <property type="match status" value="1"/>
</dbReference>
<evidence type="ECO:0000256" key="3">
    <source>
        <dbReference type="ARBA" id="ARBA00012438"/>
    </source>
</evidence>
<dbReference type="GO" id="GO:0005886">
    <property type="term" value="C:plasma membrane"/>
    <property type="evidence" value="ECO:0007669"/>
    <property type="project" value="UniProtKB-SubCell"/>
</dbReference>
<sequence>MKLFWREHLPLLLLQTVILFFVLLIYWLDGYRNLPTALYSVFFGYFLLSGYLLYRYVTHKSFYKRLSEPMEIWTERNRRKEAAPLPQALFELLDSQYRRYQEQIHTYERKQQEHVTFMNQWVHQMKTPLSVIHLTVQEEDDPRLESIREEADRIGKGLEMVLYMSRLDTFEHDFRVESVCLKKIANDVIHENKRLFIRHYVYPKVEIEEGLTVHTDAKWLTFIVNQLITNAIRYSSGTRENIVVSAHLRGDDTVLEIRDRGVGIPKMDLKRVFRPFFTGENGRKFSESTGMGLYLVKEVCDRLGHTVELESEQGVGTTVRIVFRRMES</sequence>
<dbReference type="EC" id="2.7.13.3" evidence="3"/>
<evidence type="ECO:0000256" key="13">
    <source>
        <dbReference type="ARBA" id="ARBA00023136"/>
    </source>
</evidence>
<proteinExistence type="predicted"/>
<protein>
    <recommendedName>
        <fullName evidence="3">histidine kinase</fullName>
        <ecNumber evidence="3">2.7.13.3</ecNumber>
    </recommendedName>
</protein>
<dbReference type="AlphaFoldDB" id="A0A3M8D662"/>
<dbReference type="PRINTS" id="PR00344">
    <property type="entry name" value="BCTRLSENSOR"/>
</dbReference>
<keyword evidence="10" id="KW-0067">ATP-binding</keyword>